<protein>
    <recommendedName>
        <fullName evidence="3">DUF3077 domain-containing protein</fullName>
    </recommendedName>
</protein>
<dbReference type="AlphaFoldDB" id="A0A3G7TJF8"/>
<dbReference type="Proteomes" id="UP000268048">
    <property type="component" value="Chromosome"/>
</dbReference>
<dbReference type="RefSeq" id="WP_124319077.1">
    <property type="nucleotide sequence ID" value="NZ_CP027753.1"/>
</dbReference>
<name>A0A3G7TJF8_9PSED</name>
<accession>A0A3G7TJF8</accession>
<evidence type="ECO:0000313" key="2">
    <source>
        <dbReference type="Proteomes" id="UP000268048"/>
    </source>
</evidence>
<dbReference type="EMBL" id="CP027753">
    <property type="protein sequence ID" value="AZE46512.1"/>
    <property type="molecule type" value="Genomic_DNA"/>
</dbReference>
<organism evidence="1 2">
    <name type="scientific">Pseudomonas chlororaphis</name>
    <dbReference type="NCBI Taxonomy" id="587753"/>
    <lineage>
        <taxon>Bacteria</taxon>
        <taxon>Pseudomonadati</taxon>
        <taxon>Pseudomonadota</taxon>
        <taxon>Gammaproteobacteria</taxon>
        <taxon>Pseudomonadales</taxon>
        <taxon>Pseudomonadaceae</taxon>
        <taxon>Pseudomonas</taxon>
    </lineage>
</organism>
<proteinExistence type="predicted"/>
<sequence>MKKITPNPPCPSAADFFASLVFSEPSKLDTTSKPMLDAKSATQDGDLHSLFVLTPNIDTETLLVHTRENLSSLNAMTDDLIAELRGQQRIRALAIQQFVMLSELLINRALEQVAPPHSAHAYAV</sequence>
<dbReference type="Pfam" id="PF19619">
    <property type="entry name" value="DUF6124"/>
    <property type="match status" value="1"/>
</dbReference>
<reference evidence="1 2" key="1">
    <citation type="submission" date="2018-03" db="EMBL/GenBank/DDBJ databases">
        <title>Diversity of phytobeneficial traits revealed by whole-genome analysis of worldwide-isolated phenazine-producing Pseudomonas spp.</title>
        <authorList>
            <person name="Biessy A."/>
            <person name="Novinscak A."/>
            <person name="Blom J."/>
            <person name="Leger G."/>
            <person name="Thomashow L.S."/>
            <person name="Cazorla F.M."/>
            <person name="Josic D."/>
            <person name="Filion M."/>
        </authorList>
    </citation>
    <scope>NUCLEOTIDE SEQUENCE [LARGE SCALE GENOMIC DNA]</scope>
    <source>
        <strain evidence="1 2">B25</strain>
    </source>
</reference>
<evidence type="ECO:0000313" key="1">
    <source>
        <dbReference type="EMBL" id="AZE46512.1"/>
    </source>
</evidence>
<gene>
    <name evidence="1" type="ORF">C4K04_0817</name>
</gene>
<evidence type="ECO:0008006" key="3">
    <source>
        <dbReference type="Google" id="ProtNLM"/>
    </source>
</evidence>